<dbReference type="InterPro" id="IPR023048">
    <property type="entry name" value="NADH:quinone_OxRdtase_FMN_depd"/>
</dbReference>
<comment type="catalytic activity">
    <reaction evidence="6">
        <text>2 a quinone + NADH + H(+) = 2 a 1,4-benzosemiquinone + NAD(+)</text>
        <dbReference type="Rhea" id="RHEA:65952"/>
        <dbReference type="ChEBI" id="CHEBI:15378"/>
        <dbReference type="ChEBI" id="CHEBI:57540"/>
        <dbReference type="ChEBI" id="CHEBI:57945"/>
        <dbReference type="ChEBI" id="CHEBI:132124"/>
        <dbReference type="ChEBI" id="CHEBI:134225"/>
    </reaction>
</comment>
<evidence type="ECO:0000256" key="3">
    <source>
        <dbReference type="ARBA" id="ARBA00023002"/>
    </source>
</evidence>
<feature type="domain" description="Flavodoxin-like fold" evidence="7">
    <location>
        <begin position="3"/>
        <end position="210"/>
    </location>
</feature>
<evidence type="ECO:0000256" key="1">
    <source>
        <dbReference type="ARBA" id="ARBA00022630"/>
    </source>
</evidence>
<protein>
    <recommendedName>
        <fullName evidence="6">FMN dependent NADH:quinone oxidoreductase</fullName>
        <ecNumber evidence="6">1.6.5.-</ecNumber>
    </recommendedName>
    <alternativeName>
        <fullName evidence="6">Azo-dye reductase</fullName>
    </alternativeName>
    <alternativeName>
        <fullName evidence="6">FMN-dependent NADH-azo compound oxidoreductase</fullName>
    </alternativeName>
    <alternativeName>
        <fullName evidence="6">FMN-dependent NADH-azoreductase</fullName>
        <ecNumber evidence="6">1.7.1.17</ecNumber>
    </alternativeName>
</protein>
<reference evidence="9" key="1">
    <citation type="journal article" date="2019" name="Int. J. Syst. Evol. Microbiol.">
        <title>The Global Catalogue of Microorganisms (GCM) 10K type strain sequencing project: providing services to taxonomists for standard genome sequencing and annotation.</title>
        <authorList>
            <consortium name="The Broad Institute Genomics Platform"/>
            <consortium name="The Broad Institute Genome Sequencing Center for Infectious Disease"/>
            <person name="Wu L."/>
            <person name="Ma J."/>
        </authorList>
    </citation>
    <scope>NUCLEOTIDE SEQUENCE [LARGE SCALE GENOMIC DNA]</scope>
    <source>
        <strain evidence="9">NBRC 15640</strain>
    </source>
</reference>
<comment type="caution">
    <text evidence="8">The sequence shown here is derived from an EMBL/GenBank/DDBJ whole genome shotgun (WGS) entry which is preliminary data.</text>
</comment>
<comment type="function">
    <text evidence="6">Also exhibits azoreductase activity. Catalyzes the reductive cleavage of the azo bond in aromatic azo compounds to the corresponding amines.</text>
</comment>
<dbReference type="Pfam" id="PF02525">
    <property type="entry name" value="Flavodoxin_2"/>
    <property type="match status" value="1"/>
</dbReference>
<evidence type="ECO:0000256" key="2">
    <source>
        <dbReference type="ARBA" id="ARBA00022643"/>
    </source>
</evidence>
<dbReference type="HAMAP" id="MF_01216">
    <property type="entry name" value="Azoreductase_type1"/>
    <property type="match status" value="1"/>
</dbReference>
<accession>A0AAV5NZR6</accession>
<dbReference type="SUPFAM" id="SSF52218">
    <property type="entry name" value="Flavoproteins"/>
    <property type="match status" value="1"/>
</dbReference>
<evidence type="ECO:0000259" key="7">
    <source>
        <dbReference type="Pfam" id="PF02525"/>
    </source>
</evidence>
<dbReference type="PANTHER" id="PTHR43741">
    <property type="entry name" value="FMN-DEPENDENT NADH-AZOREDUCTASE 1"/>
    <property type="match status" value="1"/>
</dbReference>
<comment type="function">
    <text evidence="6">Quinone reductase that provides resistance to thiol-specific stress caused by electrophilic quinones.</text>
</comment>
<comment type="similarity">
    <text evidence="6">Belongs to the azoreductase type 1 family.</text>
</comment>
<proteinExistence type="inferred from homology"/>
<evidence type="ECO:0000256" key="4">
    <source>
        <dbReference type="ARBA" id="ARBA00023027"/>
    </source>
</evidence>
<evidence type="ECO:0000313" key="9">
    <source>
        <dbReference type="Proteomes" id="UP001156690"/>
    </source>
</evidence>
<comment type="caution">
    <text evidence="6">Lacks conserved residue(s) required for the propagation of feature annotation.</text>
</comment>
<feature type="binding site" evidence="6">
    <location>
        <position position="10"/>
    </location>
    <ligand>
        <name>FMN</name>
        <dbReference type="ChEBI" id="CHEBI:58210"/>
    </ligand>
</feature>
<evidence type="ECO:0000313" key="8">
    <source>
        <dbReference type="EMBL" id="GLQ76166.1"/>
    </source>
</evidence>
<feature type="binding site" evidence="6">
    <location>
        <begin position="23"/>
        <end position="25"/>
    </location>
    <ligand>
        <name>FMN</name>
        <dbReference type="ChEBI" id="CHEBI:58210"/>
    </ligand>
</feature>
<dbReference type="Gene3D" id="3.40.50.360">
    <property type="match status" value="1"/>
</dbReference>
<dbReference type="EMBL" id="BSNX01000075">
    <property type="protein sequence ID" value="GLQ76166.1"/>
    <property type="molecule type" value="Genomic_DNA"/>
</dbReference>
<dbReference type="InterPro" id="IPR029039">
    <property type="entry name" value="Flavoprotein-like_sf"/>
</dbReference>
<name>A0AAV5NZR6_9VIBR</name>
<dbReference type="EC" id="1.6.5.-" evidence="6"/>
<evidence type="ECO:0000256" key="5">
    <source>
        <dbReference type="ARBA" id="ARBA00048542"/>
    </source>
</evidence>
<dbReference type="GO" id="GO:0016655">
    <property type="term" value="F:oxidoreductase activity, acting on NAD(P)H, quinone or similar compound as acceptor"/>
    <property type="evidence" value="ECO:0007669"/>
    <property type="project" value="InterPro"/>
</dbReference>
<dbReference type="Proteomes" id="UP001156690">
    <property type="component" value="Unassembled WGS sequence"/>
</dbReference>
<comment type="cofactor">
    <cofactor evidence="6">
        <name>FMN</name>
        <dbReference type="ChEBI" id="CHEBI:58210"/>
    </cofactor>
    <text evidence="6">Binds 1 FMN per subunit.</text>
</comment>
<dbReference type="InterPro" id="IPR050104">
    <property type="entry name" value="FMN-dep_NADH:Q_OxRdtase_AzoR1"/>
</dbReference>
<dbReference type="EC" id="1.7.1.17" evidence="6"/>
<dbReference type="GO" id="GO:0016652">
    <property type="term" value="F:oxidoreductase activity, acting on NAD(P)H as acceptor"/>
    <property type="evidence" value="ECO:0007669"/>
    <property type="project" value="UniProtKB-UniRule"/>
</dbReference>
<keyword evidence="9" id="KW-1185">Reference proteome</keyword>
<dbReference type="GO" id="GO:0010181">
    <property type="term" value="F:FMN binding"/>
    <property type="evidence" value="ECO:0007669"/>
    <property type="project" value="UniProtKB-UniRule"/>
</dbReference>
<organism evidence="8 9">
    <name type="scientific">Vibrio penaeicida</name>
    <dbReference type="NCBI Taxonomy" id="104609"/>
    <lineage>
        <taxon>Bacteria</taxon>
        <taxon>Pseudomonadati</taxon>
        <taxon>Pseudomonadota</taxon>
        <taxon>Gammaproteobacteria</taxon>
        <taxon>Vibrionales</taxon>
        <taxon>Vibrionaceae</taxon>
        <taxon>Vibrio</taxon>
    </lineage>
</organism>
<comment type="subunit">
    <text evidence="6">Homodimer.</text>
</comment>
<keyword evidence="3 6" id="KW-0560">Oxidoreductase</keyword>
<dbReference type="InterPro" id="IPR003680">
    <property type="entry name" value="Flavodoxin_fold"/>
</dbReference>
<dbReference type="PANTHER" id="PTHR43741:SF4">
    <property type="entry name" value="FMN-DEPENDENT NADH:QUINONE OXIDOREDUCTASE"/>
    <property type="match status" value="1"/>
</dbReference>
<sequence length="219" mass="24599">MATLLHIDSSPRPYSPDKQAHQSLSRQIAHHFVSEFNDRSHNNLIYRDLSTNPPPFIDVEWIAQSFAKQAGKEEHPALETSNELIEEVEQADVIVISSPMYNYGMPAVLKAWFDQVIRVNKTFSFDLERGENPIEPILSGKTVVLCTSSGESGFAEGGQKHHMNHLGKHIKLLSPYLGASQFHEITSEYQEFGDERHSLSFEGAKKEAKQLAARVAAQK</sequence>
<dbReference type="GO" id="GO:0009055">
    <property type="term" value="F:electron transfer activity"/>
    <property type="evidence" value="ECO:0007669"/>
    <property type="project" value="UniProtKB-UniRule"/>
</dbReference>
<comment type="catalytic activity">
    <reaction evidence="5">
        <text>N,N-dimethyl-1,4-phenylenediamine + anthranilate + 2 NAD(+) = 2-(4-dimethylaminophenyl)diazenylbenzoate + 2 NADH + 2 H(+)</text>
        <dbReference type="Rhea" id="RHEA:55872"/>
        <dbReference type="ChEBI" id="CHEBI:15378"/>
        <dbReference type="ChEBI" id="CHEBI:15783"/>
        <dbReference type="ChEBI" id="CHEBI:16567"/>
        <dbReference type="ChEBI" id="CHEBI:57540"/>
        <dbReference type="ChEBI" id="CHEBI:57945"/>
        <dbReference type="ChEBI" id="CHEBI:71579"/>
        <dbReference type="EC" id="1.7.1.17"/>
    </reaction>
    <physiologicalReaction direction="right-to-left" evidence="5">
        <dbReference type="Rhea" id="RHEA:55874"/>
    </physiologicalReaction>
</comment>
<dbReference type="AlphaFoldDB" id="A0AAV5NZR6"/>
<keyword evidence="4 6" id="KW-0520">NAD</keyword>
<keyword evidence="1 6" id="KW-0285">Flavoprotein</keyword>
<gene>
    <name evidence="8" type="primary">azoR_2</name>
    <name evidence="6" type="synonym">azoR</name>
    <name evidence="8" type="ORF">GCM10007932_55290</name>
</gene>
<evidence type="ECO:0000256" key="6">
    <source>
        <dbReference type="HAMAP-Rule" id="MF_01216"/>
    </source>
</evidence>
<keyword evidence="2 6" id="KW-0288">FMN</keyword>
<dbReference type="RefSeq" id="WP_126607654.1">
    <property type="nucleotide sequence ID" value="NZ_AP025145.1"/>
</dbReference>